<dbReference type="Pfam" id="PF14043">
    <property type="entry name" value="WVELL"/>
    <property type="match status" value="1"/>
</dbReference>
<accession>A0A1G8WVJ6</accession>
<dbReference type="AlphaFoldDB" id="A0A1G8WVJ6"/>
<dbReference type="RefSeq" id="WP_093194937.1">
    <property type="nucleotide sequence ID" value="NZ_FNEV01000019.1"/>
</dbReference>
<evidence type="ECO:0000313" key="1">
    <source>
        <dbReference type="EMBL" id="SDJ81645.1"/>
    </source>
</evidence>
<evidence type="ECO:0000313" key="2">
    <source>
        <dbReference type="Proteomes" id="UP000199225"/>
    </source>
</evidence>
<keyword evidence="2" id="KW-1185">Reference proteome</keyword>
<gene>
    <name evidence="1" type="ORF">SAMN04490247_3319</name>
</gene>
<sequence length="86" mass="10464">MSDRNDKQHQLVKELMAKNEGLNEREARKWIELLWEDFEATRAKAGREYKGEEVTEQIVRQWVYHYGPRLDDFVATNPKFKQYFEQ</sequence>
<dbReference type="Proteomes" id="UP000199225">
    <property type="component" value="Unassembled WGS sequence"/>
</dbReference>
<reference evidence="2" key="1">
    <citation type="submission" date="2016-10" db="EMBL/GenBank/DDBJ databases">
        <authorList>
            <person name="Varghese N."/>
            <person name="Submissions S."/>
        </authorList>
    </citation>
    <scope>NUCLEOTIDE SEQUENCE [LARGE SCALE GENOMIC DNA]</scope>
    <source>
        <strain evidence="2">DSM 4771</strain>
    </source>
</reference>
<dbReference type="EMBL" id="FNEV01000019">
    <property type="protein sequence ID" value="SDJ81645.1"/>
    <property type="molecule type" value="Genomic_DNA"/>
</dbReference>
<dbReference type="InterPro" id="IPR026952">
    <property type="entry name" value="WVELL"/>
</dbReference>
<proteinExistence type="predicted"/>
<organism evidence="1 2">
    <name type="scientific">Salimicrobium halophilum</name>
    <dbReference type="NCBI Taxonomy" id="86666"/>
    <lineage>
        <taxon>Bacteria</taxon>
        <taxon>Bacillati</taxon>
        <taxon>Bacillota</taxon>
        <taxon>Bacilli</taxon>
        <taxon>Bacillales</taxon>
        <taxon>Bacillaceae</taxon>
        <taxon>Salimicrobium</taxon>
    </lineage>
</organism>
<dbReference type="STRING" id="86666.SAMN04490247_3319"/>
<protein>
    <submittedName>
        <fullName evidence="1">WVELL protein</fullName>
    </submittedName>
</protein>
<name>A0A1G8WVJ6_9BACI</name>
<dbReference type="OrthoDB" id="2361637at2"/>